<dbReference type="AlphaFoldDB" id="A0A7U2I970"/>
<feature type="transmembrane region" description="Helical" evidence="1">
    <location>
        <begin position="6"/>
        <end position="30"/>
    </location>
</feature>
<dbReference type="Proteomes" id="UP000663193">
    <property type="component" value="Chromosome 19"/>
</dbReference>
<dbReference type="VEuPathDB" id="FungiDB:JI435_058280"/>
<dbReference type="EMBL" id="CP069041">
    <property type="protein sequence ID" value="QRD05543.1"/>
    <property type="molecule type" value="Genomic_DNA"/>
</dbReference>
<protein>
    <submittedName>
        <fullName evidence="2">Uncharacterized protein</fullName>
    </submittedName>
</protein>
<keyword evidence="3" id="KW-1185">Reference proteome</keyword>
<name>A0A7U2I970_PHANO</name>
<accession>A0A7U2I970</accession>
<dbReference type="RefSeq" id="XP_001796224.1">
    <property type="nucleotide sequence ID" value="XM_001796172.1"/>
</dbReference>
<keyword evidence="1" id="KW-0472">Membrane</keyword>
<sequence>MSPSRSTILSIVLPVATVLLTIAIATAILIHRYLRQRTLLPTTEPPLFTAAHIASIRAPRSSVPTTPTENPWPTLKSDPNHIPFLAAPLPSHQPIKGNWQKFKEKQALRKEQARMPQVMREKWHHQPKGSAYWREHGKSMRAETGWWEKAKEKVGW</sequence>
<evidence type="ECO:0000313" key="2">
    <source>
        <dbReference type="EMBL" id="QRD05543.1"/>
    </source>
</evidence>
<proteinExistence type="predicted"/>
<organism evidence="2 3">
    <name type="scientific">Phaeosphaeria nodorum (strain SN15 / ATCC MYA-4574 / FGSC 10173)</name>
    <name type="common">Glume blotch fungus</name>
    <name type="synonym">Parastagonospora nodorum</name>
    <dbReference type="NCBI Taxonomy" id="321614"/>
    <lineage>
        <taxon>Eukaryota</taxon>
        <taxon>Fungi</taxon>
        <taxon>Dikarya</taxon>
        <taxon>Ascomycota</taxon>
        <taxon>Pezizomycotina</taxon>
        <taxon>Dothideomycetes</taxon>
        <taxon>Pleosporomycetidae</taxon>
        <taxon>Pleosporales</taxon>
        <taxon>Pleosporineae</taxon>
        <taxon>Phaeosphaeriaceae</taxon>
        <taxon>Parastagonospora</taxon>
    </lineage>
</organism>
<keyword evidence="1" id="KW-0812">Transmembrane</keyword>
<reference evidence="3" key="1">
    <citation type="journal article" date="2021" name="BMC Genomics">
        <title>Chromosome-level genome assembly and manually-curated proteome of model necrotroph Parastagonospora nodorum Sn15 reveals a genome-wide trove of candidate effector homologs, and redundancy of virulence-related functions within an accessory chromosome.</title>
        <authorList>
            <person name="Bertazzoni S."/>
            <person name="Jones D.A.B."/>
            <person name="Phan H.T."/>
            <person name="Tan K.-C."/>
            <person name="Hane J.K."/>
        </authorList>
    </citation>
    <scope>NUCLEOTIDE SEQUENCE [LARGE SCALE GENOMIC DNA]</scope>
    <source>
        <strain evidence="3">SN15 / ATCC MYA-4574 / FGSC 10173)</strain>
    </source>
</reference>
<gene>
    <name evidence="2" type="ORF">JI435_058280</name>
</gene>
<dbReference type="KEGG" id="pno:SNOG_05828"/>
<evidence type="ECO:0000256" key="1">
    <source>
        <dbReference type="SAM" id="Phobius"/>
    </source>
</evidence>
<keyword evidence="1" id="KW-1133">Transmembrane helix</keyword>
<evidence type="ECO:0000313" key="3">
    <source>
        <dbReference type="Proteomes" id="UP000663193"/>
    </source>
</evidence>